<dbReference type="EMBL" id="CAJPVJ010001231">
    <property type="protein sequence ID" value="CAG2164337.1"/>
    <property type="molecule type" value="Genomic_DNA"/>
</dbReference>
<evidence type="ECO:0000313" key="4">
    <source>
        <dbReference type="Proteomes" id="UP000728032"/>
    </source>
</evidence>
<evidence type="ECO:0000313" key="2">
    <source>
        <dbReference type="EMBL" id="CAD7642989.1"/>
    </source>
</evidence>
<name>A0A7R9QER9_9ACAR</name>
<evidence type="ECO:0000256" key="1">
    <source>
        <dbReference type="SAM" id="MobiDB-lite"/>
    </source>
</evidence>
<evidence type="ECO:0000313" key="3">
    <source>
        <dbReference type="EMBL" id="CAD7653952.1"/>
    </source>
</evidence>
<accession>A0A7R9QER9</accession>
<protein>
    <submittedName>
        <fullName evidence="2">Uncharacterized protein</fullName>
    </submittedName>
</protein>
<dbReference type="EMBL" id="OC922142">
    <property type="protein sequence ID" value="CAD7653952.1"/>
    <property type="molecule type" value="Genomic_DNA"/>
</dbReference>
<dbReference type="EMBL" id="OC916056">
    <property type="protein sequence ID" value="CAD7642989.1"/>
    <property type="molecule type" value="Genomic_DNA"/>
</dbReference>
<reference evidence="2" key="1">
    <citation type="submission" date="2020-11" db="EMBL/GenBank/DDBJ databases">
        <authorList>
            <person name="Tran Van P."/>
        </authorList>
    </citation>
    <scope>NUCLEOTIDE SEQUENCE</scope>
</reference>
<proteinExistence type="predicted"/>
<organism evidence="2">
    <name type="scientific">Oppiella nova</name>
    <dbReference type="NCBI Taxonomy" id="334625"/>
    <lineage>
        <taxon>Eukaryota</taxon>
        <taxon>Metazoa</taxon>
        <taxon>Ecdysozoa</taxon>
        <taxon>Arthropoda</taxon>
        <taxon>Chelicerata</taxon>
        <taxon>Arachnida</taxon>
        <taxon>Acari</taxon>
        <taxon>Acariformes</taxon>
        <taxon>Sarcoptiformes</taxon>
        <taxon>Oribatida</taxon>
        <taxon>Brachypylina</taxon>
        <taxon>Oppioidea</taxon>
        <taxon>Oppiidae</taxon>
        <taxon>Oppiella</taxon>
    </lineage>
</organism>
<sequence>MSAKNDFTFGLRSKHSQHLQRFHTNRLLTQTIATYYHFIVTTNRSHAWDATNYDHYLPLSDRSQCMQSSVSESPPLLSSRDSKPP</sequence>
<dbReference type="AlphaFoldDB" id="A0A7R9QER9"/>
<feature type="compositionally biased region" description="Low complexity" evidence="1">
    <location>
        <begin position="68"/>
        <end position="79"/>
    </location>
</feature>
<dbReference type="EMBL" id="CAJPVJ010007317">
    <property type="protein sequence ID" value="CAG2171139.1"/>
    <property type="molecule type" value="Genomic_DNA"/>
</dbReference>
<gene>
    <name evidence="3" type="ORF">ONB1V03_LOCUS10603</name>
    <name evidence="2" type="ORF">ONB1V03_LOCUS3893</name>
</gene>
<dbReference type="Proteomes" id="UP000728032">
    <property type="component" value="Unassembled WGS sequence"/>
</dbReference>
<keyword evidence="4" id="KW-1185">Reference proteome</keyword>
<feature type="region of interest" description="Disordered" evidence="1">
    <location>
        <begin position="66"/>
        <end position="85"/>
    </location>
</feature>